<accession>A0A4S8QDH0</accession>
<dbReference type="Proteomes" id="UP000308760">
    <property type="component" value="Unassembled WGS sequence"/>
</dbReference>
<sequence length="203" mass="22056">MDTPPKSEYTQAEAYGPMEATAADAVAALPDFPGFEQRSWDELPCTHNGQDDPDYTNIEIRYRLSAEDSESALVREQYVDVLRDHWTSLGYEITADSVTEKSERTDRLLGVELEHGISISYAVGRYGGLFVQSGCVPVSDLSEFEYIPPAGGIEPGSEGDKVEEYFPDGIPSADATAIDPFANTQSVAALAPFDSPGSYEGQL</sequence>
<protein>
    <recommendedName>
        <fullName evidence="3">DUF4853 domain-containing protein</fullName>
    </recommendedName>
</protein>
<dbReference type="AlphaFoldDB" id="A0A4S8QDH0"/>
<reference evidence="2" key="1">
    <citation type="submission" date="2019-04" db="EMBL/GenBank/DDBJ databases">
        <title>Nocardioides xinjiangensis sp. nov.</title>
        <authorList>
            <person name="Liu S."/>
        </authorList>
    </citation>
    <scope>NUCLEOTIDE SEQUENCE [LARGE SCALE GENOMIC DNA]</scope>
    <source>
        <strain evidence="2">18</strain>
    </source>
</reference>
<keyword evidence="2" id="KW-1185">Reference proteome</keyword>
<proteinExistence type="predicted"/>
<reference evidence="1 2" key="2">
    <citation type="submission" date="2019-05" db="EMBL/GenBank/DDBJ databases">
        <title>Glycomyces buryatensis sp. nov.</title>
        <authorList>
            <person name="Nikitina E."/>
        </authorList>
    </citation>
    <scope>NUCLEOTIDE SEQUENCE [LARGE SCALE GENOMIC DNA]</scope>
    <source>
        <strain evidence="1 2">18</strain>
    </source>
</reference>
<dbReference type="EMBL" id="STGY01000025">
    <property type="protein sequence ID" value="THV42418.1"/>
    <property type="molecule type" value="Genomic_DNA"/>
</dbReference>
<evidence type="ECO:0008006" key="3">
    <source>
        <dbReference type="Google" id="ProtNLM"/>
    </source>
</evidence>
<organism evidence="1 2">
    <name type="scientific">Glycomyces buryatensis</name>
    <dbReference type="NCBI Taxonomy" id="2570927"/>
    <lineage>
        <taxon>Bacteria</taxon>
        <taxon>Bacillati</taxon>
        <taxon>Actinomycetota</taxon>
        <taxon>Actinomycetes</taxon>
        <taxon>Glycomycetales</taxon>
        <taxon>Glycomycetaceae</taxon>
        <taxon>Glycomyces</taxon>
    </lineage>
</organism>
<dbReference type="RefSeq" id="WP_136533850.1">
    <property type="nucleotide sequence ID" value="NZ_STGY01000025.1"/>
</dbReference>
<evidence type="ECO:0000313" key="1">
    <source>
        <dbReference type="EMBL" id="THV42418.1"/>
    </source>
</evidence>
<name>A0A4S8QDH0_9ACTN</name>
<dbReference type="OrthoDB" id="5186202at2"/>
<gene>
    <name evidence="1" type="ORF">FAB82_07125</name>
</gene>
<evidence type="ECO:0000313" key="2">
    <source>
        <dbReference type="Proteomes" id="UP000308760"/>
    </source>
</evidence>
<comment type="caution">
    <text evidence="1">The sequence shown here is derived from an EMBL/GenBank/DDBJ whole genome shotgun (WGS) entry which is preliminary data.</text>
</comment>